<dbReference type="SUPFAM" id="SSF56601">
    <property type="entry name" value="beta-lactamase/transpeptidase-like"/>
    <property type="match status" value="1"/>
</dbReference>
<dbReference type="InterPro" id="IPR001466">
    <property type="entry name" value="Beta-lactam-related"/>
</dbReference>
<keyword evidence="4" id="KW-1185">Reference proteome</keyword>
<name>A0A3M2LJ10_9ACTN</name>
<feature type="region of interest" description="Disordered" evidence="1">
    <location>
        <begin position="1"/>
        <end position="33"/>
    </location>
</feature>
<gene>
    <name evidence="3" type="ORF">EBO15_35810</name>
</gene>
<evidence type="ECO:0000259" key="2">
    <source>
        <dbReference type="Pfam" id="PF00144"/>
    </source>
</evidence>
<dbReference type="OrthoDB" id="3499702at2"/>
<dbReference type="PANTHER" id="PTHR46825">
    <property type="entry name" value="D-ALANYL-D-ALANINE-CARBOXYPEPTIDASE/ENDOPEPTIDASE AMPH"/>
    <property type="match status" value="1"/>
</dbReference>
<accession>A0A3M2LJ10</accession>
<dbReference type="PANTHER" id="PTHR46825:SF7">
    <property type="entry name" value="D-ALANYL-D-ALANINE CARBOXYPEPTIDASE"/>
    <property type="match status" value="1"/>
</dbReference>
<dbReference type="Pfam" id="PF00144">
    <property type="entry name" value="Beta-lactamase"/>
    <property type="match status" value="1"/>
</dbReference>
<evidence type="ECO:0000313" key="3">
    <source>
        <dbReference type="EMBL" id="RMI37467.1"/>
    </source>
</evidence>
<dbReference type="EMBL" id="RFFG01000106">
    <property type="protein sequence ID" value="RMI37467.1"/>
    <property type="molecule type" value="Genomic_DNA"/>
</dbReference>
<dbReference type="InterPro" id="IPR050491">
    <property type="entry name" value="AmpC-like"/>
</dbReference>
<sequence>MPDRLGSPLTLQAAGRPAPAGQDGVPQIPTVGEPTASALDHAKLQATLDAAHEAGMYGLNSAVQDGGTAWRGASGVADTASGRPVRTDMRQRVGGITETFVATAVLQQVDQGRVHLDDPIGGYLPDVVPGPRGREITVRMLLGHTSGIGDYLSAAFPSLSDPSAESLDAYRNRRLSPRRLVEWGLGAKPTGDPGQNWSHSGTDYVILGLLLEKITGERAADYITASVIRRAGLRDTYFPGDDVGIHGPHPKMYESLFGALDQPRDYSDYNMSWSSTEGSLISTPGDLNHFYRDLLTGRLTSRNSLAEMRKTVPVKDANGQTVLDYGLGIYALNLPCGRFWGHDGSVWGAATQSLTGQDGGRQLTVAMNRTGFQRLDGQGVPITGPIDNALGAHVLQALCGPSDASSATSAATTRFLPLTFVTPPF</sequence>
<dbReference type="GO" id="GO:0016787">
    <property type="term" value="F:hydrolase activity"/>
    <property type="evidence" value="ECO:0007669"/>
    <property type="project" value="UniProtKB-KW"/>
</dbReference>
<proteinExistence type="predicted"/>
<dbReference type="Proteomes" id="UP000282674">
    <property type="component" value="Unassembled WGS sequence"/>
</dbReference>
<dbReference type="AlphaFoldDB" id="A0A3M2LJ10"/>
<evidence type="ECO:0000313" key="4">
    <source>
        <dbReference type="Proteomes" id="UP000282674"/>
    </source>
</evidence>
<dbReference type="RefSeq" id="WP_122198919.1">
    <property type="nucleotide sequence ID" value="NZ_JBHSKC010000006.1"/>
</dbReference>
<comment type="caution">
    <text evidence="3">The sequence shown here is derived from an EMBL/GenBank/DDBJ whole genome shotgun (WGS) entry which is preliminary data.</text>
</comment>
<protein>
    <submittedName>
        <fullName evidence="3">Class A beta-lactamase-related serine hydrolase</fullName>
    </submittedName>
</protein>
<evidence type="ECO:0000256" key="1">
    <source>
        <dbReference type="SAM" id="MobiDB-lite"/>
    </source>
</evidence>
<dbReference type="InterPro" id="IPR012338">
    <property type="entry name" value="Beta-lactam/transpept-like"/>
</dbReference>
<reference evidence="3 4" key="1">
    <citation type="submission" date="2018-10" db="EMBL/GenBank/DDBJ databases">
        <title>Isolation from soil.</title>
        <authorList>
            <person name="Hu J."/>
        </authorList>
    </citation>
    <scope>NUCLEOTIDE SEQUENCE [LARGE SCALE GENOMIC DNA]</scope>
    <source>
        <strain evidence="3 4">NEAU-Ht49</strain>
    </source>
</reference>
<keyword evidence="3" id="KW-0378">Hydrolase</keyword>
<dbReference type="Gene3D" id="3.40.710.10">
    <property type="entry name" value="DD-peptidase/beta-lactamase superfamily"/>
    <property type="match status" value="1"/>
</dbReference>
<feature type="domain" description="Beta-lactamase-related" evidence="2">
    <location>
        <begin position="54"/>
        <end position="369"/>
    </location>
</feature>
<organism evidence="3 4">
    <name type="scientific">Actinomadura harenae</name>
    <dbReference type="NCBI Taxonomy" id="2483351"/>
    <lineage>
        <taxon>Bacteria</taxon>
        <taxon>Bacillati</taxon>
        <taxon>Actinomycetota</taxon>
        <taxon>Actinomycetes</taxon>
        <taxon>Streptosporangiales</taxon>
        <taxon>Thermomonosporaceae</taxon>
        <taxon>Actinomadura</taxon>
    </lineage>
</organism>